<dbReference type="AlphaFoldDB" id="A0A9Q3KFB6"/>
<organism evidence="2 3">
    <name type="scientific">Austropuccinia psidii MF-1</name>
    <dbReference type="NCBI Taxonomy" id="1389203"/>
    <lineage>
        <taxon>Eukaryota</taxon>
        <taxon>Fungi</taxon>
        <taxon>Dikarya</taxon>
        <taxon>Basidiomycota</taxon>
        <taxon>Pucciniomycotina</taxon>
        <taxon>Pucciniomycetes</taxon>
        <taxon>Pucciniales</taxon>
        <taxon>Sphaerophragmiaceae</taxon>
        <taxon>Austropuccinia</taxon>
    </lineage>
</organism>
<comment type="caution">
    <text evidence="2">The sequence shown here is derived from an EMBL/GenBank/DDBJ whole genome shotgun (WGS) entry which is preliminary data.</text>
</comment>
<dbReference type="OrthoDB" id="2749819at2759"/>
<evidence type="ECO:0000313" key="2">
    <source>
        <dbReference type="EMBL" id="MBW0580343.1"/>
    </source>
</evidence>
<gene>
    <name evidence="2" type="ORF">O181_120058</name>
</gene>
<name>A0A9Q3KFB6_9BASI</name>
<evidence type="ECO:0000256" key="1">
    <source>
        <dbReference type="SAM" id="MobiDB-lite"/>
    </source>
</evidence>
<accession>A0A9Q3KFB6</accession>
<dbReference type="EMBL" id="AVOT02107309">
    <property type="protein sequence ID" value="MBW0580343.1"/>
    <property type="molecule type" value="Genomic_DNA"/>
</dbReference>
<feature type="region of interest" description="Disordered" evidence="1">
    <location>
        <begin position="1"/>
        <end position="24"/>
    </location>
</feature>
<dbReference type="Proteomes" id="UP000765509">
    <property type="component" value="Unassembled WGS sequence"/>
</dbReference>
<reference evidence="2" key="1">
    <citation type="submission" date="2021-03" db="EMBL/GenBank/DDBJ databases">
        <title>Draft genome sequence of rust myrtle Austropuccinia psidii MF-1, a brazilian biotype.</title>
        <authorList>
            <person name="Quecine M.C."/>
            <person name="Pachon D.M.R."/>
            <person name="Bonatelli M.L."/>
            <person name="Correr F.H."/>
            <person name="Franceschini L.M."/>
            <person name="Leite T.F."/>
            <person name="Margarido G.R.A."/>
            <person name="Almeida C.A."/>
            <person name="Ferrarezi J.A."/>
            <person name="Labate C.A."/>
        </authorList>
    </citation>
    <scope>NUCLEOTIDE SEQUENCE</scope>
    <source>
        <strain evidence="2">MF-1</strain>
    </source>
</reference>
<sequence length="173" mass="20267">MLRPQQPSPSPTPKGFTTSTPGTFPRAARFAKRVHITKPTQQPERATIPITNIVKIKAKYYKLNFDGSDVEDFIKRPERIASIERANERDLDMQIAFWSEDQDIRYEIEGIPGYEKEDWDQLKKEIISKWGKVEPERRHRKDSLTRLFSQARQEGGVKRLSQYRKCIGEYDII</sequence>
<proteinExistence type="predicted"/>
<evidence type="ECO:0000313" key="3">
    <source>
        <dbReference type="Proteomes" id="UP000765509"/>
    </source>
</evidence>
<protein>
    <submittedName>
        <fullName evidence="2">Uncharacterized protein</fullName>
    </submittedName>
</protein>
<feature type="compositionally biased region" description="Pro residues" evidence="1">
    <location>
        <begin position="1"/>
        <end position="12"/>
    </location>
</feature>
<keyword evidence="3" id="KW-1185">Reference proteome</keyword>